<dbReference type="PANTHER" id="PTHR23416:SF23">
    <property type="entry name" value="ACETYLTRANSFERASE C18B11.09C-RELATED"/>
    <property type="match status" value="1"/>
</dbReference>
<dbReference type="InterPro" id="IPR011004">
    <property type="entry name" value="Trimer_LpxA-like_sf"/>
</dbReference>
<accession>A0A1S8MDD5</accession>
<dbReference type="GO" id="GO:0005829">
    <property type="term" value="C:cytosol"/>
    <property type="evidence" value="ECO:0007669"/>
    <property type="project" value="TreeGrafter"/>
</dbReference>
<keyword evidence="4" id="KW-0012">Acyltransferase</keyword>
<reference evidence="4 5" key="1">
    <citation type="submission" date="2022-04" db="EMBL/GenBank/DDBJ databases">
        <title>Genome sequence of C. roseum typestrain.</title>
        <authorList>
            <person name="Poehlein A."/>
            <person name="Schoch T."/>
            <person name="Duerre P."/>
            <person name="Daniel R."/>
        </authorList>
    </citation>
    <scope>NUCLEOTIDE SEQUENCE [LARGE SCALE GENOMIC DNA]</scope>
    <source>
        <strain evidence="4 5">DSM 7320</strain>
    </source>
</reference>
<evidence type="ECO:0000256" key="3">
    <source>
        <dbReference type="ARBA" id="ARBA00022737"/>
    </source>
</evidence>
<dbReference type="GO" id="GO:0047200">
    <property type="term" value="F:tetrahydrodipicolinate N-acetyltransferase activity"/>
    <property type="evidence" value="ECO:0007669"/>
    <property type="project" value="UniProtKB-EC"/>
</dbReference>
<dbReference type="RefSeq" id="WP_207651320.1">
    <property type="nucleotide sequence ID" value="NZ_CP096983.1"/>
</dbReference>
<evidence type="ECO:0000256" key="1">
    <source>
        <dbReference type="ARBA" id="ARBA00007274"/>
    </source>
</evidence>
<keyword evidence="5" id="KW-1185">Reference proteome</keyword>
<dbReference type="AlphaFoldDB" id="A0A1S8MDD5"/>
<dbReference type="InterPro" id="IPR051159">
    <property type="entry name" value="Hexapeptide_acetyltransf"/>
</dbReference>
<proteinExistence type="inferred from homology"/>
<name>A0A1S8MDD5_9CLOT</name>
<dbReference type="PANTHER" id="PTHR23416">
    <property type="entry name" value="SIALIC ACID SYNTHASE-RELATED"/>
    <property type="match status" value="1"/>
</dbReference>
<comment type="similarity">
    <text evidence="1">Belongs to the transferase hexapeptide repeat family.</text>
</comment>
<gene>
    <name evidence="4" type="primary">dapH_1</name>
    <name evidence="4" type="ORF">CROST_020660</name>
</gene>
<evidence type="ECO:0000313" key="4">
    <source>
        <dbReference type="EMBL" id="URZ11349.1"/>
    </source>
</evidence>
<keyword evidence="2 4" id="KW-0808">Transferase</keyword>
<dbReference type="PROSITE" id="PS00101">
    <property type="entry name" value="HEXAPEP_TRANSFERASES"/>
    <property type="match status" value="1"/>
</dbReference>
<organism evidence="4 5">
    <name type="scientific">Clostridium felsineum</name>
    <dbReference type="NCBI Taxonomy" id="36839"/>
    <lineage>
        <taxon>Bacteria</taxon>
        <taxon>Bacillati</taxon>
        <taxon>Bacillota</taxon>
        <taxon>Clostridia</taxon>
        <taxon>Eubacteriales</taxon>
        <taxon>Clostridiaceae</taxon>
        <taxon>Clostridium</taxon>
    </lineage>
</organism>
<dbReference type="EMBL" id="CP096983">
    <property type="protein sequence ID" value="URZ11349.1"/>
    <property type="molecule type" value="Genomic_DNA"/>
</dbReference>
<dbReference type="InterPro" id="IPR029063">
    <property type="entry name" value="SAM-dependent_MTases_sf"/>
</dbReference>
<dbReference type="EC" id="2.3.1.89" evidence="4"/>
<keyword evidence="3" id="KW-0677">Repeat</keyword>
<dbReference type="InterPro" id="IPR018357">
    <property type="entry name" value="Hexapep_transf_CS"/>
</dbReference>
<evidence type="ECO:0000256" key="2">
    <source>
        <dbReference type="ARBA" id="ARBA00022679"/>
    </source>
</evidence>
<dbReference type="KEGG" id="crw:CROST_020660"/>
<dbReference type="Proteomes" id="UP000190951">
    <property type="component" value="Chromosome"/>
</dbReference>
<sequence length="297" mass="34183">MIYDYITDAIFSNLEFLENKKVIIFGTGNAGKFTKYILKGLSVEVICFIDNDKGKKGKNILGTRIETIEILKEMNCEYIILIASTYYKEIIKQLDSMEFNKEKHYINLLEKFEPNEEYGFTVGKHTYGYEQFMYKENNIKSIGAFCSLAPKITIANFNHPLSFISTHPFLYLSNRSFIKEDLDEVVFSDYNKKIEIGNDVWIGSNVTILPNVKIGNGAVIGAGAVVNKDIPDYAVAVGVPAKVIKYRFSREEIKVLNASKWWEWNDDKIKENVLLFRDKNEFIRELRNLIGGEKDDK</sequence>
<dbReference type="Gene3D" id="2.160.10.10">
    <property type="entry name" value="Hexapeptide repeat proteins"/>
    <property type="match status" value="1"/>
</dbReference>
<dbReference type="SUPFAM" id="SSF51161">
    <property type="entry name" value="Trimeric LpxA-like enzymes"/>
    <property type="match status" value="1"/>
</dbReference>
<evidence type="ECO:0000313" key="5">
    <source>
        <dbReference type="Proteomes" id="UP000190951"/>
    </source>
</evidence>
<protein>
    <submittedName>
        <fullName evidence="4">2,3,4,5-tetrahydropyridine-2,6-dicarboxylate N-acetyltransferase</fullName>
        <ecNumber evidence="4">2.3.1.89</ecNumber>
    </submittedName>
</protein>
<dbReference type="InterPro" id="IPR001451">
    <property type="entry name" value="Hexapep"/>
</dbReference>
<dbReference type="SUPFAM" id="SSF53335">
    <property type="entry name" value="S-adenosyl-L-methionine-dependent methyltransferases"/>
    <property type="match status" value="1"/>
</dbReference>
<dbReference type="GO" id="GO:0008374">
    <property type="term" value="F:O-acyltransferase activity"/>
    <property type="evidence" value="ECO:0007669"/>
    <property type="project" value="TreeGrafter"/>
</dbReference>
<dbReference type="CDD" id="cd03349">
    <property type="entry name" value="LbH_XAT"/>
    <property type="match status" value="1"/>
</dbReference>
<dbReference type="STRING" id="84029.CROST_37280"/>
<dbReference type="Pfam" id="PF00132">
    <property type="entry name" value="Hexapep"/>
    <property type="match status" value="1"/>
</dbReference>